<dbReference type="GO" id="GO:0010073">
    <property type="term" value="P:meristem maintenance"/>
    <property type="evidence" value="ECO:0007669"/>
    <property type="project" value="InterPro"/>
</dbReference>
<evidence type="ECO:0000259" key="1">
    <source>
        <dbReference type="Pfam" id="PF10536"/>
    </source>
</evidence>
<sequence>MPHAQHKVALLSDNDYTGVDVRHHRSVIPCDPRCDPFLCSLGLYQIARMDDMNIDKGLLAGLVERWRPETHTFHLLVGEMTVTLQDVSCLWGLPIKGAPVTGFADTNARALVEHFLGAGSADAVLKRRRDRTENPGEPTDEQVHQYTRAYILDLFGTLLFADSSGDSVPVMYLQFLGNLDEPVQYNWGGAVLALLYRNLCVAVERRTQTMCPAIGRCGAVAMNIIKLTIGLDLATFEASCRILKIIGKMGILQSDVGPGAISVASTSSG</sequence>
<evidence type="ECO:0000313" key="3">
    <source>
        <dbReference type="Proteomes" id="UP000623129"/>
    </source>
</evidence>
<gene>
    <name evidence="2" type="ORF">FCM35_KLT09983</name>
</gene>
<dbReference type="Pfam" id="PF10536">
    <property type="entry name" value="PMD"/>
    <property type="match status" value="1"/>
</dbReference>
<evidence type="ECO:0000313" key="2">
    <source>
        <dbReference type="EMBL" id="KAF3341139.1"/>
    </source>
</evidence>
<accession>A0A833RH36</accession>
<feature type="domain" description="Aminotransferase-like plant mobile" evidence="1">
    <location>
        <begin position="42"/>
        <end position="211"/>
    </location>
</feature>
<dbReference type="OrthoDB" id="784956at2759"/>
<comment type="caution">
    <text evidence="2">The sequence shown here is derived from an EMBL/GenBank/DDBJ whole genome shotgun (WGS) entry which is preliminary data.</text>
</comment>
<dbReference type="InterPro" id="IPR044824">
    <property type="entry name" value="MAIN-like"/>
</dbReference>
<dbReference type="PANTHER" id="PTHR46033:SF71">
    <property type="entry name" value="OS11G0534500 PROTEIN"/>
    <property type="match status" value="1"/>
</dbReference>
<reference evidence="2" key="1">
    <citation type="submission" date="2020-01" db="EMBL/GenBank/DDBJ databases">
        <title>Genome sequence of Kobresia littledalei, the first chromosome-level genome in the family Cyperaceae.</title>
        <authorList>
            <person name="Qu G."/>
        </authorList>
    </citation>
    <scope>NUCLEOTIDE SEQUENCE</scope>
    <source>
        <strain evidence="2">C.B.Clarke</strain>
        <tissue evidence="2">Leaf</tissue>
    </source>
</reference>
<dbReference type="InterPro" id="IPR019557">
    <property type="entry name" value="AminoTfrase-like_pln_mobile"/>
</dbReference>
<name>A0A833RH36_9POAL</name>
<dbReference type="EMBL" id="SWLB01000002">
    <property type="protein sequence ID" value="KAF3341139.1"/>
    <property type="molecule type" value="Genomic_DNA"/>
</dbReference>
<proteinExistence type="predicted"/>
<keyword evidence="3" id="KW-1185">Reference proteome</keyword>
<protein>
    <submittedName>
        <fullName evidence="2">Serine/threonine-protein</fullName>
    </submittedName>
</protein>
<dbReference type="Proteomes" id="UP000623129">
    <property type="component" value="Unassembled WGS sequence"/>
</dbReference>
<dbReference type="PANTHER" id="PTHR46033">
    <property type="entry name" value="PROTEIN MAIN-LIKE 2"/>
    <property type="match status" value="1"/>
</dbReference>
<dbReference type="AlphaFoldDB" id="A0A833RH36"/>
<organism evidence="2 3">
    <name type="scientific">Carex littledalei</name>
    <dbReference type="NCBI Taxonomy" id="544730"/>
    <lineage>
        <taxon>Eukaryota</taxon>
        <taxon>Viridiplantae</taxon>
        <taxon>Streptophyta</taxon>
        <taxon>Embryophyta</taxon>
        <taxon>Tracheophyta</taxon>
        <taxon>Spermatophyta</taxon>
        <taxon>Magnoliopsida</taxon>
        <taxon>Liliopsida</taxon>
        <taxon>Poales</taxon>
        <taxon>Cyperaceae</taxon>
        <taxon>Cyperoideae</taxon>
        <taxon>Cariceae</taxon>
        <taxon>Carex</taxon>
        <taxon>Carex subgen. Euthyceras</taxon>
    </lineage>
</organism>